<feature type="transmembrane region" description="Helical" evidence="3">
    <location>
        <begin position="98"/>
        <end position="116"/>
    </location>
</feature>
<dbReference type="RefSeq" id="WP_354196820.1">
    <property type="nucleotide sequence ID" value="NZ_JBEPML010000012.1"/>
</dbReference>
<feature type="transmembrane region" description="Helical" evidence="3">
    <location>
        <begin position="74"/>
        <end position="92"/>
    </location>
</feature>
<evidence type="ECO:0000256" key="2">
    <source>
        <dbReference type="RuleBase" id="RU003750"/>
    </source>
</evidence>
<organism evidence="4 5">
    <name type="scientific">Aquamicrobium terrae</name>
    <dbReference type="NCBI Taxonomy" id="1324945"/>
    <lineage>
        <taxon>Bacteria</taxon>
        <taxon>Pseudomonadati</taxon>
        <taxon>Pseudomonadota</taxon>
        <taxon>Alphaproteobacteria</taxon>
        <taxon>Hyphomicrobiales</taxon>
        <taxon>Phyllobacteriaceae</taxon>
        <taxon>Aquamicrobium</taxon>
    </lineage>
</organism>
<evidence type="ECO:0000256" key="3">
    <source>
        <dbReference type="SAM" id="Phobius"/>
    </source>
</evidence>
<keyword evidence="1 2" id="KW-0808">Transferase</keyword>
<gene>
    <name evidence="4" type="ORF">ABID37_003374</name>
</gene>
<feature type="transmembrane region" description="Helical" evidence="3">
    <location>
        <begin position="21"/>
        <end position="38"/>
    </location>
</feature>
<name>A0ABV2N265_9HYPH</name>
<dbReference type="Gene3D" id="1.20.120.1760">
    <property type="match status" value="1"/>
</dbReference>
<protein>
    <submittedName>
        <fullName evidence="4">Phosphatidylglycerophosphate synthase</fullName>
    </submittedName>
</protein>
<evidence type="ECO:0000313" key="4">
    <source>
        <dbReference type="EMBL" id="MET3793150.1"/>
    </source>
</evidence>
<feature type="transmembrane region" description="Helical" evidence="3">
    <location>
        <begin position="192"/>
        <end position="210"/>
    </location>
</feature>
<dbReference type="EMBL" id="JBEPML010000012">
    <property type="protein sequence ID" value="MET3793150.1"/>
    <property type="molecule type" value="Genomic_DNA"/>
</dbReference>
<evidence type="ECO:0000256" key="1">
    <source>
        <dbReference type="ARBA" id="ARBA00022679"/>
    </source>
</evidence>
<evidence type="ECO:0000313" key="5">
    <source>
        <dbReference type="Proteomes" id="UP001549076"/>
    </source>
</evidence>
<dbReference type="Proteomes" id="UP001549076">
    <property type="component" value="Unassembled WGS sequence"/>
</dbReference>
<dbReference type="InterPro" id="IPR000462">
    <property type="entry name" value="CDP-OH_P_trans"/>
</dbReference>
<feature type="transmembrane region" description="Helical" evidence="3">
    <location>
        <begin position="216"/>
        <end position="237"/>
    </location>
</feature>
<feature type="transmembrane region" description="Helical" evidence="3">
    <location>
        <begin position="44"/>
        <end position="62"/>
    </location>
</feature>
<proteinExistence type="inferred from homology"/>
<feature type="transmembrane region" description="Helical" evidence="3">
    <location>
        <begin position="159"/>
        <end position="180"/>
    </location>
</feature>
<feature type="transmembrane region" description="Helical" evidence="3">
    <location>
        <begin position="136"/>
        <end position="153"/>
    </location>
</feature>
<comment type="caution">
    <text evidence="4">The sequence shown here is derived from an EMBL/GenBank/DDBJ whole genome shotgun (WGS) entry which is preliminary data.</text>
</comment>
<accession>A0ABV2N265</accession>
<keyword evidence="5" id="KW-1185">Reference proteome</keyword>
<comment type="similarity">
    <text evidence="2">Belongs to the CDP-alcohol phosphatidyltransferase class-I family.</text>
</comment>
<dbReference type="PROSITE" id="PS00379">
    <property type="entry name" value="CDP_ALCOHOL_P_TRANSF"/>
    <property type="match status" value="1"/>
</dbReference>
<dbReference type="InterPro" id="IPR043130">
    <property type="entry name" value="CDP-OH_PTrfase_TM_dom"/>
</dbReference>
<reference evidence="4 5" key="1">
    <citation type="submission" date="2024-06" db="EMBL/GenBank/DDBJ databases">
        <title>Genomic Encyclopedia of Type Strains, Phase IV (KMG-IV): sequencing the most valuable type-strain genomes for metagenomic binning, comparative biology and taxonomic classification.</title>
        <authorList>
            <person name="Goeker M."/>
        </authorList>
    </citation>
    <scope>NUCLEOTIDE SEQUENCE [LARGE SCALE GENOMIC DNA]</scope>
    <source>
        <strain evidence="4 5">DSM 27865</strain>
    </source>
</reference>
<keyword evidence="3" id="KW-1133">Transmembrane helix</keyword>
<sequence>MPGPPSADIRLPGCIHRTARIAVCVAAAALASVLTLAGSDIAPATIAILLFGGIASVILRRVEAYHPFPEFGPANLITLARAALACLLAAIVTTGSLALWLIAFPLALAALALDGVDGWAARRTAMASRFGARFDMEIDALLILVLSAAAWVGGKAGAWVLLLGLMRYAFLAASLAWPALGADLPASTRRKAICVVQVAVLALLLLPAIAPPLSTGLALGALGALSWSFAVDVIALLRRAKAA</sequence>
<keyword evidence="3" id="KW-0812">Transmembrane</keyword>
<dbReference type="Pfam" id="PF01066">
    <property type="entry name" value="CDP-OH_P_transf"/>
    <property type="match status" value="1"/>
</dbReference>
<keyword evidence="3" id="KW-0472">Membrane</keyword>
<dbReference type="InterPro" id="IPR048254">
    <property type="entry name" value="CDP_ALCOHOL_P_TRANSF_CS"/>
</dbReference>